<keyword evidence="4" id="KW-1185">Reference proteome</keyword>
<evidence type="ECO:0000313" key="3">
    <source>
        <dbReference type="EMBL" id="NNJ32706.1"/>
    </source>
</evidence>
<dbReference type="InterPro" id="IPR021994">
    <property type="entry name" value="DUF3592"/>
</dbReference>
<keyword evidence="1" id="KW-1133">Transmembrane helix</keyword>
<dbReference type="RefSeq" id="WP_170823758.1">
    <property type="nucleotide sequence ID" value="NZ_JAAOXG010000064.1"/>
</dbReference>
<protein>
    <recommendedName>
        <fullName evidence="2">DUF3592 domain-containing protein</fullName>
    </recommendedName>
</protein>
<proteinExistence type="predicted"/>
<dbReference type="Pfam" id="PF12158">
    <property type="entry name" value="DUF3592"/>
    <property type="match status" value="1"/>
</dbReference>
<evidence type="ECO:0000259" key="2">
    <source>
        <dbReference type="Pfam" id="PF12158"/>
    </source>
</evidence>
<dbReference type="Proteomes" id="UP000539052">
    <property type="component" value="Unassembled WGS sequence"/>
</dbReference>
<comment type="caution">
    <text evidence="3">The sequence shown here is derived from an EMBL/GenBank/DDBJ whole genome shotgun (WGS) entry which is preliminary data.</text>
</comment>
<dbReference type="EMBL" id="JAAOXG010000064">
    <property type="protein sequence ID" value="NNJ32706.1"/>
    <property type="molecule type" value="Genomic_DNA"/>
</dbReference>
<keyword evidence="1" id="KW-0812">Transmembrane</keyword>
<evidence type="ECO:0000313" key="4">
    <source>
        <dbReference type="Proteomes" id="UP000539052"/>
    </source>
</evidence>
<reference evidence="3 4" key="1">
    <citation type="submission" date="2020-03" db="EMBL/GenBank/DDBJ databases">
        <title>Genome Sequence of industrial isolate, B5A.</title>
        <authorList>
            <person name="Sharma S."/>
            <person name="Patil P.B."/>
            <person name="Korpole S."/>
        </authorList>
    </citation>
    <scope>NUCLEOTIDE SEQUENCE [LARGE SCALE GENOMIC DNA]</scope>
    <source>
        <strain evidence="3 4">PI-S10-B5A</strain>
    </source>
</reference>
<accession>A0ABX1VZR1</accession>
<sequence>MVRIIYLVSSVIMIVFIIRRLLIKAVKMSLQIRTYEGKTEGSIIGVRETYEKKKNFSKEYYYYPTYRYTVNDITYEEEFPFHENKEEKLPIGEIRIIQYDEKNPKNFYPVVNKNAWFLEASKYTLSIVWIIATAFYIWCK</sequence>
<feature type="transmembrane region" description="Helical" evidence="1">
    <location>
        <begin position="6"/>
        <end position="23"/>
    </location>
</feature>
<feature type="domain" description="DUF3592" evidence="2">
    <location>
        <begin position="39"/>
        <end position="107"/>
    </location>
</feature>
<name>A0ABX1VZR1_9FIRM</name>
<keyword evidence="1" id="KW-0472">Membrane</keyword>
<organism evidence="3 4">
    <name type="scientific">Lacrimispora defluvii</name>
    <dbReference type="NCBI Taxonomy" id="2719233"/>
    <lineage>
        <taxon>Bacteria</taxon>
        <taxon>Bacillati</taxon>
        <taxon>Bacillota</taxon>
        <taxon>Clostridia</taxon>
        <taxon>Lachnospirales</taxon>
        <taxon>Lachnospiraceae</taxon>
        <taxon>Lacrimispora</taxon>
    </lineage>
</organism>
<evidence type="ECO:0000256" key="1">
    <source>
        <dbReference type="SAM" id="Phobius"/>
    </source>
</evidence>
<gene>
    <name evidence="3" type="ORF">G9470_23380</name>
</gene>
<feature type="transmembrane region" description="Helical" evidence="1">
    <location>
        <begin position="120"/>
        <end position="138"/>
    </location>
</feature>